<organism evidence="1 2">
    <name type="scientific">Georgfuchsia toluolica</name>
    <dbReference type="NCBI Taxonomy" id="424218"/>
    <lineage>
        <taxon>Bacteria</taxon>
        <taxon>Pseudomonadati</taxon>
        <taxon>Pseudomonadota</taxon>
        <taxon>Betaproteobacteria</taxon>
        <taxon>Nitrosomonadales</taxon>
        <taxon>Sterolibacteriaceae</taxon>
        <taxon>Georgfuchsia</taxon>
    </lineage>
</organism>
<comment type="caution">
    <text evidence="1">The sequence shown here is derived from an EMBL/GenBank/DDBJ whole genome shotgun (WGS) entry which is preliminary data.</text>
</comment>
<dbReference type="EMBL" id="CAJQUM010000001">
    <property type="protein sequence ID" value="CAG4884190.1"/>
    <property type="molecule type" value="Genomic_DNA"/>
</dbReference>
<proteinExistence type="predicted"/>
<accession>A0A916J6Q4</accession>
<evidence type="ECO:0000313" key="2">
    <source>
        <dbReference type="Proteomes" id="UP000742786"/>
    </source>
</evidence>
<reference evidence="1" key="1">
    <citation type="submission" date="2021-04" db="EMBL/GenBank/DDBJ databases">
        <authorList>
            <person name="Hornung B."/>
        </authorList>
    </citation>
    <scope>NUCLEOTIDE SEQUENCE</scope>
    <source>
        <strain evidence="1">G5G6</strain>
    </source>
</reference>
<protein>
    <submittedName>
        <fullName evidence="1">Uncharacterized protein</fullName>
    </submittedName>
</protein>
<evidence type="ECO:0000313" key="1">
    <source>
        <dbReference type="EMBL" id="CAG4884190.1"/>
    </source>
</evidence>
<dbReference type="AlphaFoldDB" id="A0A916J6Q4"/>
<name>A0A916J6Q4_9PROT</name>
<dbReference type="Proteomes" id="UP000742786">
    <property type="component" value="Unassembled WGS sequence"/>
</dbReference>
<sequence>MPLGTIHLSAMSFHLLSYVIRQHPAMNGPLGVLSMEIIWKCQKLYVGAPKYWRCYTDTEKNNPIAVHAIRLR</sequence>
<keyword evidence="2" id="KW-1185">Reference proteome</keyword>
<gene>
    <name evidence="1" type="ORF">GTOL_12073</name>
</gene>